<evidence type="ECO:0000313" key="2">
    <source>
        <dbReference type="Proteomes" id="UP001470752"/>
    </source>
</evidence>
<gene>
    <name evidence="1" type="ORF">AAAX94_14575</name>
</gene>
<evidence type="ECO:0000313" key="1">
    <source>
        <dbReference type="EMBL" id="MEQ2414236.1"/>
    </source>
</evidence>
<protein>
    <submittedName>
        <fullName evidence="1">Uncharacterized protein</fullName>
    </submittedName>
</protein>
<dbReference type="RefSeq" id="WP_349084351.1">
    <property type="nucleotide sequence ID" value="NZ_JBBNFW010000187.1"/>
</dbReference>
<organism evidence="1 2">
    <name type="scientific">Blautia acetigignens</name>
    <dbReference type="NCBI Taxonomy" id="2981783"/>
    <lineage>
        <taxon>Bacteria</taxon>
        <taxon>Bacillati</taxon>
        <taxon>Bacillota</taxon>
        <taxon>Clostridia</taxon>
        <taxon>Lachnospirales</taxon>
        <taxon>Lachnospiraceae</taxon>
        <taxon>Blautia</taxon>
    </lineage>
</organism>
<proteinExistence type="predicted"/>
<keyword evidence="2" id="KW-1185">Reference proteome</keyword>
<accession>A0ABV1CRH6</accession>
<sequence length="158" mass="17943">MDLVKSWPGTWFSFIHKSNGQLYIRATAYRVGGKVVNVSGFEQKQPLLHRVISKPERGQNTIFKDGNSLNLTRDNLINLPIGESYVPVEPTGPEYADMVKGVHYRKDKQRYEVRCFYKGKAHNLGVYKDVGVANERATDFRSLGPDGYLTKYGKWGTV</sequence>
<comment type="caution">
    <text evidence="1">The sequence shown here is derived from an EMBL/GenBank/DDBJ whole genome shotgun (WGS) entry which is preliminary data.</text>
</comment>
<reference evidence="1 2" key="1">
    <citation type="submission" date="2024-04" db="EMBL/GenBank/DDBJ databases">
        <title>Human intestinal bacterial collection.</title>
        <authorList>
            <person name="Pauvert C."/>
            <person name="Hitch T.C.A."/>
            <person name="Clavel T."/>
        </authorList>
    </citation>
    <scope>NUCLEOTIDE SEQUENCE [LARGE SCALE GENOMIC DNA]</scope>
    <source>
        <strain evidence="1 2">CLA-AA-H161</strain>
    </source>
</reference>
<dbReference type="EMBL" id="JBBNFW010000187">
    <property type="protein sequence ID" value="MEQ2414236.1"/>
    <property type="molecule type" value="Genomic_DNA"/>
</dbReference>
<name>A0ABV1CRH6_9FIRM</name>
<dbReference type="Proteomes" id="UP001470752">
    <property type="component" value="Unassembled WGS sequence"/>
</dbReference>